<dbReference type="InterPro" id="IPR009628">
    <property type="entry name" value="Phage_tape_measure_N"/>
</dbReference>
<keyword evidence="1" id="KW-0175">Coiled coil</keyword>
<feature type="compositionally biased region" description="Basic and acidic residues" evidence="2">
    <location>
        <begin position="1955"/>
        <end position="1969"/>
    </location>
</feature>
<dbReference type="RefSeq" id="WP_062801124.1">
    <property type="nucleotide sequence ID" value="NZ_CP014844.1"/>
</dbReference>
<feature type="coiled-coil region" evidence="1">
    <location>
        <begin position="463"/>
        <end position="490"/>
    </location>
</feature>
<feature type="coiled-coil region" evidence="1">
    <location>
        <begin position="681"/>
        <end position="708"/>
    </location>
</feature>
<dbReference type="Pfam" id="PF13946">
    <property type="entry name" value="DUF4214"/>
    <property type="match status" value="1"/>
</dbReference>
<feature type="domain" description="DUF4214" evidence="4">
    <location>
        <begin position="1797"/>
        <end position="1832"/>
    </location>
</feature>
<protein>
    <recommendedName>
        <fullName evidence="7">Bacteriophage tail tape measure N-terminal domain-containing protein</fullName>
    </recommendedName>
</protein>
<feature type="region of interest" description="Disordered" evidence="2">
    <location>
        <begin position="1955"/>
        <end position="1981"/>
    </location>
</feature>
<name>A0A142JMG0_9BURK</name>
<dbReference type="OrthoDB" id="8525523at2"/>
<evidence type="ECO:0000313" key="6">
    <source>
        <dbReference type="Proteomes" id="UP000075238"/>
    </source>
</evidence>
<keyword evidence="6" id="KW-1185">Reference proteome</keyword>
<evidence type="ECO:0008006" key="7">
    <source>
        <dbReference type="Google" id="ProtNLM"/>
    </source>
</evidence>
<organism evidence="5 6">
    <name type="scientific">Cupriavidus nantongensis</name>
    <dbReference type="NCBI Taxonomy" id="1796606"/>
    <lineage>
        <taxon>Bacteria</taxon>
        <taxon>Pseudomonadati</taxon>
        <taxon>Pseudomonadota</taxon>
        <taxon>Betaproteobacteria</taxon>
        <taxon>Burkholderiales</taxon>
        <taxon>Burkholderiaceae</taxon>
        <taxon>Cupriavidus</taxon>
    </lineage>
</organism>
<dbReference type="Proteomes" id="UP000075238">
    <property type="component" value="Chromosome 1"/>
</dbReference>
<dbReference type="KEGG" id="cnan:A2G96_16860"/>
<feature type="coiled-coil region" evidence="1">
    <location>
        <begin position="1689"/>
        <end position="1716"/>
    </location>
</feature>
<dbReference type="InterPro" id="IPR025282">
    <property type="entry name" value="DUF4214"/>
</dbReference>
<evidence type="ECO:0000313" key="5">
    <source>
        <dbReference type="EMBL" id="AMR79272.1"/>
    </source>
</evidence>
<dbReference type="EMBL" id="CP014844">
    <property type="protein sequence ID" value="AMR79272.1"/>
    <property type="molecule type" value="Genomic_DNA"/>
</dbReference>
<dbReference type="Pfam" id="PF06791">
    <property type="entry name" value="TMP_2"/>
    <property type="match status" value="1"/>
</dbReference>
<sequence>MAGLGDLVFRFRADVREFLSAIDEGGSRLQAFGVGGKRAMDVVSSSAEAATAAVKGAAAAATTAAAAVEGAGRREAAAAAAAGDALARQAEAARVGATAHQQAAGAAMAYIARLQEQVQTLGMSTRQMMEFRAAQLGVSHEANPLIAKLFESKKGFGDLGVSAAQTAAAMRMVPAQMTDIIVSLQAGQAPLTVLMQQGGQLKDAFGGVVPAAKALGAYVAGLVNPATLAAGAGALLATAMYQGSQEAGTFSKALILSGNAAGTTADQMATMAAKVSSTIGTHSQAADTLTQMAQTGRIAGEVMADLGEAAIAMSKATGKGIDDTIKEYVKLADEPVKASAALNEQYHYLTLSVYNQIKALAEQGRQDEAAALAQRTYANAMKERANQVLENLGYMQRGWNALKGAALGAWDAMLGLGRAATLEDVKSKIAATMREIDEFGNGFESTDGGAAVGRGGQGRIAALKKLQDDLAALRQQEAELAGKAAKAQQDAAKQADEDAKIQAQNAIDGMRKQMRSRQEVRADEIADMERHAKRLGLSAAEIAKLRASIEARYADPKGSATGAGALRRALTEEIALYEGYQKQLDVILKGGERALKSRREQGLLDELGYLGELRQLRDNDLVDRMAVVELEAEAALGKKQTAAYNKYMAELSGLQAKRVENERAYVDQVAELQMKLEQAYRDGIDKQVKSLQEQTDALNLENENYGKTKGELAAITAARYEESLALLEQGRARAQMLGGTAEEIAYYDQAIAGVTKLAQAQRDYAIALTNKEDKDAARKSAEEAAKSWQKAGDDIERALTDSLMRGFENGKGFGENLIDSLKNLFKTTVLQTTIKAFVQPIVGNMMGGIMNMAGTLLGSGSGGLGAVGNALGFASNATNLWSAFTSGQAGVGIGAGLSSIGSFLGSQTLTGFGQGLALNPYTASALADTANAVGMGNFASGLQAGSYVAPAVNFIGGVGAGYGLGSLISGNYAAIGNTQAWASGGGAAAGAAIGSIVPGLGTLLGGVIGGAIGGVVNRMFGRGPKELQSAGIEGRFTGAGFSGGQYADYKQKGGWFRSDRYSSESKPFSDKEFSAIQTEFFGMVDIFKGLNAVSNRWEMDSRLGMFDYSIRNDWRSEENRKKSWGDLGDALAENMIPGIAAFREEGENLVQTALRLTDIFKSTNVVAEALGKNLDAAFGIGGIGGAAKREAMVDAAGGTQQLGAITSAYMEAAFSEQEKVTFAAKQLGDQFAALGFSMPQSTAQLREWIEQQDLSRENEAQHAVALMALTPAYKQLEDAMRSLNGTVVEARTGIADVENILLTDQQKQENRISSMREELDKLGLSSITTRDGLLEYARGLDRNSEAGERAYQALVRVAPAFLEVEAAAAQAAAAAEAAAARTRELTDGYFSLFKSPAEQLGRLQEQLAAEFAKLGHALPMSAGAYTQLVDSIDTSRESGRKLKDGLMALAQQMSTFLQQVQAQGKQLGTGLADVMAQQMAAVEALRGKVSALAAEAQAALQLRGNARSLLSQISGALGQAGGTTGRKDQLWGMLNSGISPQQQLDIASELFGLITQVAAVDTSAAQELMSGAQAAASAASSQLSAAKALEDAGRRLHDWVQSLKTGNLSPLTMGEKVAEAARQYQQTLAAAQAGDQTALGNLQAVASSYLELARTYYASSDQYTAIFNQVTGAVDALGTGLMSQGSSQAAAAQAQLDAANKQIEVAQGQLNAAQQQTGLSQAQLDELARLQTFVQGVESAADANYLDLTGKLASELGVLQAMEKALGLQATVPGLLAGLPAELAAALQPLINAASGSTKYANELYQQYLGRPGDKAGVDYWAQQLAEGTRTVDDFMWGAYEEQVKKAYKDVLGREADASGLRFYVQQMQGGKPIGEIVKELEWAKANGSHADGLASVPFDGYRAILHAGERVLTAEDNRIFSGIDWRQFGRGDGALQALVGELRSVKEEVAKLRAQQKQEHDDSVRSNRESAAAIAEASREATKEAAQVAATRQFKPV</sequence>
<dbReference type="PANTHER" id="PTHR34491:SF74">
    <property type="entry name" value="DUF4456 DOMAIN-CONTAINING PROTEIN"/>
    <property type="match status" value="1"/>
</dbReference>
<evidence type="ECO:0000256" key="1">
    <source>
        <dbReference type="SAM" id="Coils"/>
    </source>
</evidence>
<reference evidence="5 6" key="1">
    <citation type="submission" date="2016-03" db="EMBL/GenBank/DDBJ databases">
        <title>Complete genome sequence of a novel chlorpyrifos degrading bacterium, Cupriavidus nantongensis sp. X1.</title>
        <authorList>
            <person name="Fang L."/>
        </authorList>
    </citation>
    <scope>NUCLEOTIDE SEQUENCE [LARGE SCALE GENOMIC DNA]</scope>
    <source>
        <strain evidence="5 6">X1</strain>
    </source>
</reference>
<gene>
    <name evidence="5" type="ORF">A2G96_16860</name>
</gene>
<feature type="domain" description="Bacteriophage tail tape measure N-terminal" evidence="3">
    <location>
        <begin position="159"/>
        <end position="358"/>
    </location>
</feature>
<accession>A0A142JMG0</accession>
<evidence type="ECO:0000259" key="3">
    <source>
        <dbReference type="Pfam" id="PF06791"/>
    </source>
</evidence>
<evidence type="ECO:0000256" key="2">
    <source>
        <dbReference type="SAM" id="MobiDB-lite"/>
    </source>
</evidence>
<dbReference type="PANTHER" id="PTHR34491">
    <property type="entry name" value="A-TYPE INCLUSION PROTEIN, PUTATIVE-RELATED"/>
    <property type="match status" value="1"/>
</dbReference>
<evidence type="ECO:0000259" key="4">
    <source>
        <dbReference type="Pfam" id="PF13946"/>
    </source>
</evidence>
<dbReference type="STRING" id="1796606.A2G96_16860"/>
<proteinExistence type="predicted"/>